<dbReference type="EMBL" id="CH474118">
    <property type="protein sequence ID" value="EDL86746.1"/>
    <property type="molecule type" value="Genomic_DNA"/>
</dbReference>
<accession>A6KT92</accession>
<gene>
    <name evidence="1" type="ORF">rCG_41795</name>
</gene>
<proteinExistence type="predicted"/>
<reference evidence="2" key="1">
    <citation type="submission" date="2005-09" db="EMBL/GenBank/DDBJ databases">
        <authorList>
            <person name="Mural R.J."/>
            <person name="Li P.W."/>
            <person name="Adams M.D."/>
            <person name="Amanatides P.G."/>
            <person name="Baden-Tillson H."/>
            <person name="Barnstead M."/>
            <person name="Chin S.H."/>
            <person name="Dew I."/>
            <person name="Evans C.A."/>
            <person name="Ferriera S."/>
            <person name="Flanigan M."/>
            <person name="Fosler C."/>
            <person name="Glodek A."/>
            <person name="Gu Z."/>
            <person name="Holt R.A."/>
            <person name="Jennings D."/>
            <person name="Kraft C.L."/>
            <person name="Lu F."/>
            <person name="Nguyen T."/>
            <person name="Nusskern D.R."/>
            <person name="Pfannkoch C.M."/>
            <person name="Sitter C."/>
            <person name="Sutton G.G."/>
            <person name="Venter J.C."/>
            <person name="Wang Z."/>
            <person name="Woodage T."/>
            <person name="Zheng X.H."/>
            <person name="Zhong F."/>
        </authorList>
    </citation>
    <scope>NUCLEOTIDE SEQUENCE [LARGE SCALE GENOMIC DNA]</scope>
    <source>
        <strain>BN</strain>
        <strain evidence="2">Sprague-Dawley</strain>
    </source>
</reference>
<sequence>MPIPYFSMALSLLPPPLSLSPEKCFLDRRQLAVWGTSSGLDLGPDATSGVQGWLRQLTNVASLNPGCRVRGSTVRRTVGGIPVS</sequence>
<evidence type="ECO:0000313" key="1">
    <source>
        <dbReference type="EMBL" id="EDL86746.1"/>
    </source>
</evidence>
<name>A6KT92_RAT</name>
<organism evidence="1 2">
    <name type="scientific">Rattus norvegicus</name>
    <name type="common">Rat</name>
    <dbReference type="NCBI Taxonomy" id="10116"/>
    <lineage>
        <taxon>Eukaryota</taxon>
        <taxon>Metazoa</taxon>
        <taxon>Chordata</taxon>
        <taxon>Craniata</taxon>
        <taxon>Vertebrata</taxon>
        <taxon>Euteleostomi</taxon>
        <taxon>Mammalia</taxon>
        <taxon>Eutheria</taxon>
        <taxon>Euarchontoglires</taxon>
        <taxon>Glires</taxon>
        <taxon>Rodentia</taxon>
        <taxon>Myomorpha</taxon>
        <taxon>Muroidea</taxon>
        <taxon>Muridae</taxon>
        <taxon>Murinae</taxon>
        <taxon>Rattus</taxon>
    </lineage>
</organism>
<dbReference type="Proteomes" id="UP000234681">
    <property type="component" value="Chromosome 20"/>
</dbReference>
<protein>
    <submittedName>
        <fullName evidence="1">RCG41795</fullName>
    </submittedName>
</protein>
<dbReference type="AlphaFoldDB" id="A6KT92"/>
<evidence type="ECO:0000313" key="2">
    <source>
        <dbReference type="Proteomes" id="UP000234681"/>
    </source>
</evidence>